<dbReference type="RefSeq" id="WP_290361783.1">
    <property type="nucleotide sequence ID" value="NZ_JAUFQU010000001.1"/>
</dbReference>
<comment type="caution">
    <text evidence="1">The sequence shown here is derived from an EMBL/GenBank/DDBJ whole genome shotgun (WGS) entry which is preliminary data.</text>
</comment>
<dbReference type="EMBL" id="JAUFQU010000001">
    <property type="protein sequence ID" value="MDN3705621.1"/>
    <property type="molecule type" value="Genomic_DNA"/>
</dbReference>
<sequence>MEVYAFVNSKYDEIKKLSYSYIDRNETITFFDVFILSTILNSQGF</sequence>
<reference evidence="2" key="1">
    <citation type="journal article" date="2019" name="Int. J. Syst. Evol. Microbiol.">
        <title>The Global Catalogue of Microorganisms (GCM) 10K type strain sequencing project: providing services to taxonomists for standard genome sequencing and annotation.</title>
        <authorList>
            <consortium name="The Broad Institute Genomics Platform"/>
            <consortium name="The Broad Institute Genome Sequencing Center for Infectious Disease"/>
            <person name="Wu L."/>
            <person name="Ma J."/>
        </authorList>
    </citation>
    <scope>NUCLEOTIDE SEQUENCE [LARGE SCALE GENOMIC DNA]</scope>
    <source>
        <strain evidence="2">CECT 7184</strain>
    </source>
</reference>
<dbReference type="Proteomes" id="UP001242368">
    <property type="component" value="Unassembled WGS sequence"/>
</dbReference>
<gene>
    <name evidence="1" type="ORF">QW060_00545</name>
</gene>
<keyword evidence="2" id="KW-1185">Reference proteome</keyword>
<evidence type="ECO:0000313" key="2">
    <source>
        <dbReference type="Proteomes" id="UP001242368"/>
    </source>
</evidence>
<name>A0ABT8CPD7_9FLAO</name>
<accession>A0ABT8CPD7</accession>
<organism evidence="1 2">
    <name type="scientific">Paenimyroides ceti</name>
    <dbReference type="NCBI Taxonomy" id="395087"/>
    <lineage>
        <taxon>Bacteria</taxon>
        <taxon>Pseudomonadati</taxon>
        <taxon>Bacteroidota</taxon>
        <taxon>Flavobacteriia</taxon>
        <taxon>Flavobacteriales</taxon>
        <taxon>Flavobacteriaceae</taxon>
        <taxon>Paenimyroides</taxon>
    </lineage>
</organism>
<proteinExistence type="predicted"/>
<protein>
    <submittedName>
        <fullName evidence="1">Uncharacterized protein</fullName>
    </submittedName>
</protein>
<evidence type="ECO:0000313" key="1">
    <source>
        <dbReference type="EMBL" id="MDN3705621.1"/>
    </source>
</evidence>